<dbReference type="InterPro" id="IPR000883">
    <property type="entry name" value="Cyt_C_Oxase_1"/>
</dbReference>
<keyword evidence="4 7" id="KW-1133">Transmembrane helix</keyword>
<evidence type="ECO:0000256" key="2">
    <source>
        <dbReference type="ARBA" id="ARBA00022660"/>
    </source>
</evidence>
<dbReference type="KEGG" id="tsa:AciPR4_1977"/>
<dbReference type="PROSITE" id="PS50855">
    <property type="entry name" value="COX1"/>
    <property type="match status" value="1"/>
</dbReference>
<dbReference type="GO" id="GO:0015990">
    <property type="term" value="P:electron transport coupled proton transport"/>
    <property type="evidence" value="ECO:0007669"/>
    <property type="project" value="TreeGrafter"/>
</dbReference>
<feature type="transmembrane region" description="Helical" evidence="7">
    <location>
        <begin position="150"/>
        <end position="176"/>
    </location>
</feature>
<evidence type="ECO:0000256" key="7">
    <source>
        <dbReference type="SAM" id="Phobius"/>
    </source>
</evidence>
<feature type="transmembrane region" description="Helical" evidence="7">
    <location>
        <begin position="95"/>
        <end position="119"/>
    </location>
</feature>
<dbReference type="PRINTS" id="PR01165">
    <property type="entry name" value="CYCOXIDASEI"/>
</dbReference>
<evidence type="ECO:0000256" key="1">
    <source>
        <dbReference type="ARBA" id="ARBA00004141"/>
    </source>
</evidence>
<dbReference type="OrthoDB" id="9759913at2"/>
<dbReference type="Proteomes" id="UP000006844">
    <property type="component" value="Chromosome"/>
</dbReference>
<feature type="transmembrane region" description="Helical" evidence="7">
    <location>
        <begin position="188"/>
        <end position="215"/>
    </location>
</feature>
<keyword evidence="2 6" id="KW-0679">Respiratory chain</keyword>
<organism evidence="9 10">
    <name type="scientific">Terriglobus saanensis (strain ATCC BAA-1853 / DSM 23119 / SP1PR4)</name>
    <dbReference type="NCBI Taxonomy" id="401053"/>
    <lineage>
        <taxon>Bacteria</taxon>
        <taxon>Pseudomonadati</taxon>
        <taxon>Acidobacteriota</taxon>
        <taxon>Terriglobia</taxon>
        <taxon>Terriglobales</taxon>
        <taxon>Acidobacteriaceae</taxon>
        <taxon>Terriglobus</taxon>
    </lineage>
</organism>
<dbReference type="Pfam" id="PF00115">
    <property type="entry name" value="COX1"/>
    <property type="match status" value="1"/>
</dbReference>
<evidence type="ECO:0000259" key="8">
    <source>
        <dbReference type="PROSITE" id="PS50855"/>
    </source>
</evidence>
<evidence type="ECO:0000256" key="3">
    <source>
        <dbReference type="ARBA" id="ARBA00022692"/>
    </source>
</evidence>
<dbReference type="eggNOG" id="COG0843">
    <property type="taxonomic scope" value="Bacteria"/>
</dbReference>
<keyword evidence="6" id="KW-0813">Transport</keyword>
<feature type="transmembrane region" description="Helical" evidence="7">
    <location>
        <begin position="12"/>
        <end position="35"/>
    </location>
</feature>
<keyword evidence="6" id="KW-0479">Metal-binding</keyword>
<keyword evidence="3 6" id="KW-0812">Transmembrane</keyword>
<dbReference type="InterPro" id="IPR023616">
    <property type="entry name" value="Cyt_c_oxase-like_su1_dom"/>
</dbReference>
<keyword evidence="5 7" id="KW-0472">Membrane</keyword>
<dbReference type="PROSITE" id="PS00077">
    <property type="entry name" value="COX1_CUB"/>
    <property type="match status" value="1"/>
</dbReference>
<comment type="subcellular location">
    <subcellularLocation>
        <location evidence="1">Membrane</location>
        <topology evidence="1">Multi-pass membrane protein</topology>
    </subcellularLocation>
</comment>
<dbReference type="GO" id="GO:0022904">
    <property type="term" value="P:respiratory electron transport chain"/>
    <property type="evidence" value="ECO:0007669"/>
    <property type="project" value="TreeGrafter"/>
</dbReference>
<dbReference type="RefSeq" id="WP_013568514.1">
    <property type="nucleotide sequence ID" value="NC_014963.1"/>
</dbReference>
<evidence type="ECO:0000313" key="10">
    <source>
        <dbReference type="Proteomes" id="UP000006844"/>
    </source>
</evidence>
<dbReference type="InterPro" id="IPR036927">
    <property type="entry name" value="Cyt_c_oxase-like_su1_sf"/>
</dbReference>
<feature type="transmembrane region" description="Helical" evidence="7">
    <location>
        <begin position="316"/>
        <end position="341"/>
    </location>
</feature>
<feature type="transmembrane region" description="Helical" evidence="7">
    <location>
        <begin position="395"/>
        <end position="416"/>
    </location>
</feature>
<protein>
    <submittedName>
        <fullName evidence="9">Cytochrome c oxidase subunit I</fullName>
    </submittedName>
</protein>
<dbReference type="GO" id="GO:0004129">
    <property type="term" value="F:cytochrome-c oxidase activity"/>
    <property type="evidence" value="ECO:0007669"/>
    <property type="project" value="InterPro"/>
</dbReference>
<keyword evidence="6" id="KW-0349">Heme</keyword>
<dbReference type="EMBL" id="CP002467">
    <property type="protein sequence ID" value="ADV82781.1"/>
    <property type="molecule type" value="Genomic_DNA"/>
</dbReference>
<dbReference type="PANTHER" id="PTHR10422">
    <property type="entry name" value="CYTOCHROME C OXIDASE SUBUNIT 1"/>
    <property type="match status" value="1"/>
</dbReference>
<dbReference type="STRING" id="401053.AciPR4_1977"/>
<keyword evidence="10" id="KW-1185">Reference proteome</keyword>
<keyword evidence="6" id="KW-0249">Electron transport</keyword>
<feature type="transmembrane region" description="Helical" evidence="7">
    <location>
        <begin position="481"/>
        <end position="499"/>
    </location>
</feature>
<proteinExistence type="inferred from homology"/>
<reference evidence="9 10" key="1">
    <citation type="journal article" date="2012" name="Stand. Genomic Sci.">
        <title>Complete genome sequence of Terriglobus saanensis type strain SP1PR4(T), an Acidobacteria from tundra soil.</title>
        <authorList>
            <person name="Rawat S.R."/>
            <person name="Mannisto M.K."/>
            <person name="Starovoytov V."/>
            <person name="Goodwin L."/>
            <person name="Nolan M."/>
            <person name="Hauser L."/>
            <person name="Land M."/>
            <person name="Davenport K.W."/>
            <person name="Woyke T."/>
            <person name="Haggblom M.M."/>
        </authorList>
    </citation>
    <scope>NUCLEOTIDE SEQUENCE</scope>
    <source>
        <strain evidence="10">ATCC BAA-1853 / DSM 23119 / SP1PR4</strain>
    </source>
</reference>
<keyword evidence="6" id="KW-0408">Iron</keyword>
<dbReference type="Gene3D" id="1.20.210.10">
    <property type="entry name" value="Cytochrome c oxidase-like, subunit I domain"/>
    <property type="match status" value="1"/>
</dbReference>
<dbReference type="GO" id="GO:0009060">
    <property type="term" value="P:aerobic respiration"/>
    <property type="evidence" value="ECO:0007669"/>
    <property type="project" value="InterPro"/>
</dbReference>
<dbReference type="GO" id="GO:0020037">
    <property type="term" value="F:heme binding"/>
    <property type="evidence" value="ECO:0007669"/>
    <property type="project" value="InterPro"/>
</dbReference>
<feature type="transmembrane region" description="Helical" evidence="7">
    <location>
        <begin position="353"/>
        <end position="375"/>
    </location>
</feature>
<dbReference type="SUPFAM" id="SSF81442">
    <property type="entry name" value="Cytochrome c oxidase subunit I-like"/>
    <property type="match status" value="1"/>
</dbReference>
<dbReference type="HOGENOM" id="CLU_011899_7_3_0"/>
<dbReference type="InterPro" id="IPR023615">
    <property type="entry name" value="Cyt_c_Oxase_su1_BS"/>
</dbReference>
<feature type="transmembrane region" description="Helical" evidence="7">
    <location>
        <begin position="428"/>
        <end position="446"/>
    </location>
</feature>
<feature type="transmembrane region" description="Helical" evidence="7">
    <location>
        <begin position="285"/>
        <end position="304"/>
    </location>
</feature>
<evidence type="ECO:0000256" key="6">
    <source>
        <dbReference type="RuleBase" id="RU000370"/>
    </source>
</evidence>
<dbReference type="AlphaFoldDB" id="E8V6P2"/>
<evidence type="ECO:0000313" key="9">
    <source>
        <dbReference type="EMBL" id="ADV82781.1"/>
    </source>
</evidence>
<name>E8V6P2_TERSS</name>
<dbReference type="GO" id="GO:0016020">
    <property type="term" value="C:membrane"/>
    <property type="evidence" value="ECO:0007669"/>
    <property type="project" value="UniProtKB-SubCell"/>
</dbReference>
<gene>
    <name evidence="9" type="ordered locus">AciPR4_1977</name>
</gene>
<dbReference type="PANTHER" id="PTHR10422:SF18">
    <property type="entry name" value="CYTOCHROME C OXIDASE SUBUNIT 1"/>
    <property type="match status" value="1"/>
</dbReference>
<feature type="transmembrane region" description="Helical" evidence="7">
    <location>
        <begin position="55"/>
        <end position="74"/>
    </location>
</feature>
<comment type="similarity">
    <text evidence="6">Belongs to the heme-copper respiratory oxidase family.</text>
</comment>
<feature type="domain" description="Cytochrome oxidase subunit I profile" evidence="8">
    <location>
        <begin position="1"/>
        <end position="522"/>
    </location>
</feature>
<evidence type="ECO:0000256" key="5">
    <source>
        <dbReference type="ARBA" id="ARBA00023136"/>
    </source>
</evidence>
<feature type="transmembrane region" description="Helical" evidence="7">
    <location>
        <begin position="260"/>
        <end position="278"/>
    </location>
</feature>
<evidence type="ECO:0000256" key="4">
    <source>
        <dbReference type="ARBA" id="ARBA00022989"/>
    </source>
</evidence>
<sequence>MKIFSTHHRTIGIGYLLLAGTSVAIGTLLSLLMRVHRVWPDLNWPLWGIMKPEDYLATVTMHGTLMVFFVLTTAPQSGFSNLVLPEQIGSRTMALPWLNAASFWTTVASLLVLLSAFFVRGGGPISGWTSYPPFSALADTGPGQATGMDLWLVSIGLFCIASTMSGANTLVTVVRCRCKGMTWGRMPLTVWAWFTAALLTVIVFSVLFAAALLLLCDRHAGTSFFVPAGGVINGVVDTQHGDGSPLLWLHLFWFFGHPEVYIAILPGMGMTSMLLANFCRRGVPAYRWMITTTLLIGLLGLSVWGHHMFVAGLNPWAGTVFQLTTIAIAIPSTAKVLNWLVTLWGSRPTYTTPMLWSLGFVSLFVAGGVTGPVLAQPALDAYLHNTFFVVAHFHLVMAMAGVFSIFAGLTYWFPLIAGRRLDERLGKIHFWWTLLFAYCTFLPMHISGLMGEPRHGAQLTGVAAGPAGELLHRVWGVERHITYNAIMLALGQIFFFWNLQKSLRKPRSMEENPWEATTMEWAPMTDEEQICHRAPCVYIDGVSVPQWVAAVE</sequence>
<accession>E8V6P2</accession>